<dbReference type="RefSeq" id="WP_306994459.1">
    <property type="nucleotide sequence ID" value="NZ_JAUSUT010000001.1"/>
</dbReference>
<name>A0ABU0EYT5_9PSEU</name>
<keyword evidence="2" id="KW-0472">Membrane</keyword>
<evidence type="ECO:0000256" key="2">
    <source>
        <dbReference type="SAM" id="Phobius"/>
    </source>
</evidence>
<protein>
    <submittedName>
        <fullName evidence="3">Uncharacterized protein</fullName>
    </submittedName>
</protein>
<reference evidence="3 4" key="1">
    <citation type="submission" date="2023-07" db="EMBL/GenBank/DDBJ databases">
        <title>Sequencing the genomes of 1000 actinobacteria strains.</title>
        <authorList>
            <person name="Klenk H.-P."/>
        </authorList>
    </citation>
    <scope>NUCLEOTIDE SEQUENCE [LARGE SCALE GENOMIC DNA]</scope>
    <source>
        <strain evidence="3 4">DSM 45805</strain>
    </source>
</reference>
<feature type="compositionally biased region" description="Pro residues" evidence="1">
    <location>
        <begin position="213"/>
        <end position="227"/>
    </location>
</feature>
<evidence type="ECO:0000313" key="4">
    <source>
        <dbReference type="Proteomes" id="UP001229651"/>
    </source>
</evidence>
<keyword evidence="4" id="KW-1185">Reference proteome</keyword>
<feature type="region of interest" description="Disordered" evidence="1">
    <location>
        <begin position="207"/>
        <end position="228"/>
    </location>
</feature>
<comment type="caution">
    <text evidence="3">The sequence shown here is derived from an EMBL/GenBank/DDBJ whole genome shotgun (WGS) entry which is preliminary data.</text>
</comment>
<keyword evidence="2" id="KW-0812">Transmembrane</keyword>
<dbReference type="Proteomes" id="UP001229651">
    <property type="component" value="Unassembled WGS sequence"/>
</dbReference>
<gene>
    <name evidence="3" type="ORF">FB470_004473</name>
</gene>
<accession>A0ABU0EYT5</accession>
<dbReference type="EMBL" id="JAUSUT010000001">
    <property type="protein sequence ID" value="MDQ0380479.1"/>
    <property type="molecule type" value="Genomic_DNA"/>
</dbReference>
<keyword evidence="2" id="KW-1133">Transmembrane helix</keyword>
<evidence type="ECO:0000313" key="3">
    <source>
        <dbReference type="EMBL" id="MDQ0380479.1"/>
    </source>
</evidence>
<sequence length="333" mass="34150">MVQRAEIAHPTGTLTVRRLLRVGDVTGEQALFLAHGIVTALGRAPVAGPAASVLVDHHGEVLTTGPPGPLDRSGLAALLTLLADNVRSDERARRTLRDAARDIAAGAAAPEVASRLAGPDPERVAAEVAVLVNAALGRRPEPAATPPARAPLVPVPRRPRAGLRPLWRGLAALAALAAAVLLEWLLLHDRLSNDLRVLLDAGRAAPEASAPTTVPPRPVAAPAPPSSTPVGGLDLRPLVLCAPGQSCQVRLQVDLTPPHDALTLAWDVMIVDRCTGAQTTAPGGKLAAAAQDTRLNVVTEVPLPAARTVAVFAVTGSPGRASSPPLIVGSPSC</sequence>
<evidence type="ECO:0000256" key="1">
    <source>
        <dbReference type="SAM" id="MobiDB-lite"/>
    </source>
</evidence>
<organism evidence="3 4">
    <name type="scientific">Amycolatopsis thermophila</name>
    <dbReference type="NCBI Taxonomy" id="206084"/>
    <lineage>
        <taxon>Bacteria</taxon>
        <taxon>Bacillati</taxon>
        <taxon>Actinomycetota</taxon>
        <taxon>Actinomycetes</taxon>
        <taxon>Pseudonocardiales</taxon>
        <taxon>Pseudonocardiaceae</taxon>
        <taxon>Amycolatopsis</taxon>
    </lineage>
</organism>
<proteinExistence type="predicted"/>
<feature type="transmembrane region" description="Helical" evidence="2">
    <location>
        <begin position="166"/>
        <end position="187"/>
    </location>
</feature>